<evidence type="ECO:0000313" key="9">
    <source>
        <dbReference type="Proteomes" id="UP000827892"/>
    </source>
</evidence>
<keyword evidence="4" id="KW-0804">Transcription</keyword>
<keyword evidence="3" id="KW-0238">DNA-binding</keyword>
<name>A0AAE9DJ05_CAEBR</name>
<evidence type="ECO:0000256" key="3">
    <source>
        <dbReference type="ARBA" id="ARBA00023125"/>
    </source>
</evidence>
<dbReference type="Proteomes" id="UP000827892">
    <property type="component" value="Chromosome II"/>
</dbReference>
<dbReference type="InterPro" id="IPR046347">
    <property type="entry name" value="bZIP_sf"/>
</dbReference>
<evidence type="ECO:0000313" key="8">
    <source>
        <dbReference type="EMBL" id="UMM17482.1"/>
    </source>
</evidence>
<dbReference type="InterPro" id="IPR050946">
    <property type="entry name" value="AP-1_TF_bZIP"/>
</dbReference>
<accession>A0AAE9DJ05</accession>
<comment type="similarity">
    <text evidence="1">Belongs to the bZIP family. Jun subfamily.</text>
</comment>
<dbReference type="Proteomes" id="UP000829354">
    <property type="component" value="Chromosome II"/>
</dbReference>
<dbReference type="SMART" id="SM00338">
    <property type="entry name" value="BRLZ"/>
    <property type="match status" value="1"/>
</dbReference>
<feature type="compositionally biased region" description="Low complexity" evidence="5">
    <location>
        <begin position="226"/>
        <end position="235"/>
    </location>
</feature>
<evidence type="ECO:0000256" key="2">
    <source>
        <dbReference type="ARBA" id="ARBA00023015"/>
    </source>
</evidence>
<evidence type="ECO:0000313" key="10">
    <source>
        <dbReference type="Proteomes" id="UP000829354"/>
    </source>
</evidence>
<dbReference type="Gene3D" id="1.20.5.170">
    <property type="match status" value="1"/>
</dbReference>
<evidence type="ECO:0000256" key="5">
    <source>
        <dbReference type="SAM" id="MobiDB-lite"/>
    </source>
</evidence>
<dbReference type="GO" id="GO:0003677">
    <property type="term" value="F:DNA binding"/>
    <property type="evidence" value="ECO:0007669"/>
    <property type="project" value="UniProtKB-KW"/>
</dbReference>
<feature type="compositionally biased region" description="Low complexity" evidence="5">
    <location>
        <begin position="7"/>
        <end position="18"/>
    </location>
</feature>
<proteinExistence type="inferred from homology"/>
<feature type="compositionally biased region" description="Polar residues" evidence="5">
    <location>
        <begin position="206"/>
        <end position="218"/>
    </location>
</feature>
<organism evidence="7 9">
    <name type="scientific">Caenorhabditis briggsae</name>
    <dbReference type="NCBI Taxonomy" id="6238"/>
    <lineage>
        <taxon>Eukaryota</taxon>
        <taxon>Metazoa</taxon>
        <taxon>Ecdysozoa</taxon>
        <taxon>Nematoda</taxon>
        <taxon>Chromadorea</taxon>
        <taxon>Rhabditida</taxon>
        <taxon>Rhabditina</taxon>
        <taxon>Rhabditomorpha</taxon>
        <taxon>Rhabditoidea</taxon>
        <taxon>Rhabditidae</taxon>
        <taxon>Peloderinae</taxon>
        <taxon>Caenorhabditis</taxon>
    </lineage>
</organism>
<dbReference type="PROSITE" id="PS50217">
    <property type="entry name" value="BZIP"/>
    <property type="match status" value="1"/>
</dbReference>
<dbReference type="KEGG" id="cbr:CBG_03270"/>
<reference evidence="8 10" key="1">
    <citation type="submission" date="2022-04" db="EMBL/GenBank/DDBJ databases">
        <title>Chromosome-level reference genomes for two strains of Caenorhabditis briggsae: an improved platform for comparative genomics.</title>
        <authorList>
            <person name="Stevens L."/>
            <person name="Andersen E."/>
        </authorList>
    </citation>
    <scope>NUCLEOTIDE SEQUENCE [LARGE SCALE GENOMIC DNA]</scope>
    <source>
        <strain evidence="8">VX34</strain>
        <tissue evidence="8">Whole-organism</tissue>
    </source>
</reference>
<protein>
    <recommendedName>
        <fullName evidence="6">BZIP domain-containing protein</fullName>
    </recommendedName>
</protein>
<evidence type="ECO:0000256" key="1">
    <source>
        <dbReference type="ARBA" id="ARBA00006882"/>
    </source>
</evidence>
<keyword evidence="10" id="KW-1185">Reference proteome</keyword>
<dbReference type="AlphaFoldDB" id="A0AAE9DJ05"/>
<dbReference type="SUPFAM" id="SSF57959">
    <property type="entry name" value="Leucine zipper domain"/>
    <property type="match status" value="1"/>
</dbReference>
<evidence type="ECO:0000313" key="7">
    <source>
        <dbReference type="EMBL" id="ULU05520.1"/>
    </source>
</evidence>
<dbReference type="GO" id="GO:0003700">
    <property type="term" value="F:DNA-binding transcription factor activity"/>
    <property type="evidence" value="ECO:0007669"/>
    <property type="project" value="InterPro"/>
</dbReference>
<dbReference type="Pfam" id="PF00170">
    <property type="entry name" value="bZIP_1"/>
    <property type="match status" value="1"/>
</dbReference>
<reference evidence="7 9" key="2">
    <citation type="submission" date="2022-05" db="EMBL/GenBank/DDBJ databases">
        <title>Chromosome-level reference genomes for two strains of Caenorhabditis briggsae: an improved platform for comparative genomics.</title>
        <authorList>
            <person name="Stevens L."/>
            <person name="Andersen E.C."/>
        </authorList>
    </citation>
    <scope>NUCLEOTIDE SEQUENCE [LARGE SCALE GENOMIC DNA]</scope>
    <source>
        <strain evidence="7">QX1410_ONT</strain>
        <tissue evidence="7">Whole-organism</tissue>
    </source>
</reference>
<keyword evidence="2" id="KW-0805">Transcription regulation</keyword>
<gene>
    <name evidence="7" type="ORF">L3Y34_017881</name>
    <name evidence="8" type="ORF">L5515_014006</name>
</gene>
<dbReference type="InterPro" id="IPR004827">
    <property type="entry name" value="bZIP"/>
</dbReference>
<dbReference type="PANTHER" id="PTHR11462:SF35">
    <property type="entry name" value="TRANSCRIPTION FACTOR JRA"/>
    <property type="match status" value="1"/>
</dbReference>
<evidence type="ECO:0000259" key="6">
    <source>
        <dbReference type="PROSITE" id="PS50217"/>
    </source>
</evidence>
<dbReference type="EMBL" id="CP092621">
    <property type="protein sequence ID" value="UMM17482.1"/>
    <property type="molecule type" value="Genomic_DNA"/>
</dbReference>
<dbReference type="PROSITE" id="PS00036">
    <property type="entry name" value="BZIP_BASIC"/>
    <property type="match status" value="1"/>
</dbReference>
<dbReference type="PANTHER" id="PTHR11462">
    <property type="entry name" value="JUN TRANSCRIPTION FACTOR-RELATED"/>
    <property type="match status" value="1"/>
</dbReference>
<feature type="region of interest" description="Disordered" evidence="5">
    <location>
        <begin position="191"/>
        <end position="270"/>
    </location>
</feature>
<sequence length="323" mass="34799">MDDDEPPSSSSASSESPEVILKAPTSSARKRKTSRRDRNQDMGVEDGEKESSSQYCKGFFDALRVVQSTNKFEFNGVTSPVLPNNLSTAAFSPITPATASDMHTIVMSILGTPITSASSTIPPLSSPTSLLPLVTSGDLQMDDLSMKLLASSAIPGPPIVSSSNSPDSSSAVNTTTTQITALPPLLNNFVSSTTASTSRPDKLNLTPPQSEISMSMANYSDDSDGGFDSRSASRAGGSGGMSMDDQEKKKLERKRARNRQAASKCRQKKMDRIKELEDQVLHEKHRGQRLDAELVELNRALANFRQMVERHSNTGCPNNSIRA</sequence>
<evidence type="ECO:0000256" key="4">
    <source>
        <dbReference type="ARBA" id="ARBA00023163"/>
    </source>
</evidence>
<dbReference type="OMA" id="ESSSQYC"/>
<feature type="domain" description="BZIP" evidence="6">
    <location>
        <begin position="248"/>
        <end position="311"/>
    </location>
</feature>
<dbReference type="CDD" id="cd14696">
    <property type="entry name" value="bZIP_Jun"/>
    <property type="match status" value="1"/>
</dbReference>
<dbReference type="PRINTS" id="PR00043">
    <property type="entry name" value="LEUZIPPRJUN"/>
</dbReference>
<dbReference type="InterPro" id="IPR002112">
    <property type="entry name" value="Leuzip_Jun"/>
</dbReference>
<feature type="region of interest" description="Disordered" evidence="5">
    <location>
        <begin position="1"/>
        <end position="51"/>
    </location>
</feature>
<dbReference type="EMBL" id="CP090892">
    <property type="protein sequence ID" value="ULU05520.1"/>
    <property type="molecule type" value="Genomic_DNA"/>
</dbReference>